<dbReference type="EMBL" id="FWYE01000003">
    <property type="protein sequence ID" value="SMD31264.1"/>
    <property type="molecule type" value="Genomic_DNA"/>
</dbReference>
<evidence type="ECO:0000313" key="2">
    <source>
        <dbReference type="Proteomes" id="UP000192315"/>
    </source>
</evidence>
<proteinExistence type="predicted"/>
<dbReference type="Gene3D" id="3.40.720.10">
    <property type="entry name" value="Alkaline Phosphatase, subunit A"/>
    <property type="match status" value="1"/>
</dbReference>
<protein>
    <submittedName>
        <fullName evidence="1">Predicted pyrophosphatase or phosphodiesterase, AlkP superfamily</fullName>
    </submittedName>
</protein>
<dbReference type="AlphaFoldDB" id="A0A8G2FXD1"/>
<keyword evidence="2" id="KW-1185">Reference proteome</keyword>
<evidence type="ECO:0000313" key="1">
    <source>
        <dbReference type="EMBL" id="SMD31264.1"/>
    </source>
</evidence>
<reference evidence="1 2" key="1">
    <citation type="submission" date="2017-04" db="EMBL/GenBank/DDBJ databases">
        <authorList>
            <person name="Varghese N."/>
            <person name="Submissions S."/>
        </authorList>
    </citation>
    <scope>NUCLEOTIDE SEQUENCE [LARGE SCALE GENOMIC DNA]</scope>
    <source>
        <strain evidence="1 2">DSM 9789</strain>
    </source>
</reference>
<dbReference type="InterPro" id="IPR017850">
    <property type="entry name" value="Alkaline_phosphatase_core_sf"/>
</dbReference>
<name>A0A8G2FXD1_PICTO</name>
<comment type="caution">
    <text evidence="1">The sequence shown here is derived from an EMBL/GenBank/DDBJ whole genome shotgun (WGS) entry which is preliminary data.</text>
</comment>
<gene>
    <name evidence="1" type="ORF">SAMN02745355_1190</name>
</gene>
<dbReference type="InterPro" id="IPR002591">
    <property type="entry name" value="Phosphodiest/P_Trfase"/>
</dbReference>
<dbReference type="RefSeq" id="WP_084272980.1">
    <property type="nucleotide sequence ID" value="NZ_FWYE01000003.1"/>
</dbReference>
<dbReference type="Pfam" id="PF01663">
    <property type="entry name" value="Phosphodiest"/>
    <property type="match status" value="1"/>
</dbReference>
<accession>A0A8G2FXD1</accession>
<sequence>MDINYDIYENSIMELSSSIFSHFGIKVSSKTMDLKLKKRVCFILLDGLGWNIYERTGIKMESMKINTVFPSTTANVLASIFLNMYPGEHGIIGYQVYIKELGSIINTLGYTSSSAYIRDSMEKAIPIKKIFNFESAMERLINNGTDVVNIIPSNINHSSYSNLIYGNVQSQSYNTFYHGLRLLERELKSGHDFISFYAPYVDLVAHKLGPYDDYTIESARYILSMIKRISEKYTDYTFLITADHGHIEVSDIINLNEDKSLSDMLLLPPFGDARVLFFYNDVSSYINDNYHEMLIFKRSENYKNMLGRINNRINLPEIITAATSNNIYHYSLNEREYRMLGAHSSLLPEEMEIPLIYL</sequence>
<dbReference type="SUPFAM" id="SSF53649">
    <property type="entry name" value="Alkaline phosphatase-like"/>
    <property type="match status" value="1"/>
</dbReference>
<organism evidence="1 2">
    <name type="scientific">Picrophilus torridus (strain ATCC 700027 / DSM 9790 / JCM 10055 / NBRC 100828 / KAW 2/3)</name>
    <dbReference type="NCBI Taxonomy" id="1122961"/>
    <lineage>
        <taxon>Archaea</taxon>
        <taxon>Methanobacteriati</taxon>
        <taxon>Thermoplasmatota</taxon>
        <taxon>Thermoplasmata</taxon>
        <taxon>Thermoplasmatales</taxon>
        <taxon>Picrophilaceae</taxon>
        <taxon>Picrophilus</taxon>
    </lineage>
</organism>
<dbReference type="Proteomes" id="UP000192315">
    <property type="component" value="Unassembled WGS sequence"/>
</dbReference>